<proteinExistence type="predicted"/>
<evidence type="ECO:0000313" key="2">
    <source>
        <dbReference type="EMBL" id="OGE25510.1"/>
    </source>
</evidence>
<name>A0A1F5JAG6_9BACT</name>
<sequence>MAKISIDLLPAEFKTEEIKRTRFYKISVFSVAVILLAVFLSSLTVALRILQSRRLAQIQTQMDQTEIRLSGLKNTQASLLLLKNRLAAIDQYLGNFSKQVQVYDLINELIPPGVAINGFSINQSGEVVFTATVSDGESVDQLIDNFILPQNNQGKIKQISMDAISRGRDGVYRLSLKIQPK</sequence>
<protein>
    <recommendedName>
        <fullName evidence="4">Fimbrial assembly protein</fullName>
    </recommendedName>
</protein>
<keyword evidence="1" id="KW-0472">Membrane</keyword>
<feature type="transmembrane region" description="Helical" evidence="1">
    <location>
        <begin position="26"/>
        <end position="50"/>
    </location>
</feature>
<evidence type="ECO:0008006" key="4">
    <source>
        <dbReference type="Google" id="ProtNLM"/>
    </source>
</evidence>
<keyword evidence="1" id="KW-0812">Transmembrane</keyword>
<evidence type="ECO:0000313" key="3">
    <source>
        <dbReference type="Proteomes" id="UP000177042"/>
    </source>
</evidence>
<dbReference type="AlphaFoldDB" id="A0A1F5JAG6"/>
<gene>
    <name evidence="2" type="ORF">A3C26_02255</name>
</gene>
<dbReference type="Proteomes" id="UP000177042">
    <property type="component" value="Unassembled WGS sequence"/>
</dbReference>
<dbReference type="EMBL" id="MFCX01000024">
    <property type="protein sequence ID" value="OGE25510.1"/>
    <property type="molecule type" value="Genomic_DNA"/>
</dbReference>
<organism evidence="2 3">
    <name type="scientific">Candidatus Daviesbacteria bacterium RIFCSPHIGHO2_02_FULL_39_12</name>
    <dbReference type="NCBI Taxonomy" id="1797770"/>
    <lineage>
        <taxon>Bacteria</taxon>
        <taxon>Candidatus Daviesiibacteriota</taxon>
    </lineage>
</organism>
<accession>A0A1F5JAG6</accession>
<evidence type="ECO:0000256" key="1">
    <source>
        <dbReference type="SAM" id="Phobius"/>
    </source>
</evidence>
<reference evidence="2 3" key="1">
    <citation type="journal article" date="2016" name="Nat. Commun.">
        <title>Thousands of microbial genomes shed light on interconnected biogeochemical processes in an aquifer system.</title>
        <authorList>
            <person name="Anantharaman K."/>
            <person name="Brown C.T."/>
            <person name="Hug L.A."/>
            <person name="Sharon I."/>
            <person name="Castelle C.J."/>
            <person name="Probst A.J."/>
            <person name="Thomas B.C."/>
            <person name="Singh A."/>
            <person name="Wilkins M.J."/>
            <person name="Karaoz U."/>
            <person name="Brodie E.L."/>
            <person name="Williams K.H."/>
            <person name="Hubbard S.S."/>
            <person name="Banfield J.F."/>
        </authorList>
    </citation>
    <scope>NUCLEOTIDE SEQUENCE [LARGE SCALE GENOMIC DNA]</scope>
</reference>
<comment type="caution">
    <text evidence="2">The sequence shown here is derived from an EMBL/GenBank/DDBJ whole genome shotgun (WGS) entry which is preliminary data.</text>
</comment>
<keyword evidence="1" id="KW-1133">Transmembrane helix</keyword>